<comment type="caution">
    <text evidence="4">The sequence shown here is derived from an EMBL/GenBank/DDBJ whole genome shotgun (WGS) entry which is preliminary data.</text>
</comment>
<evidence type="ECO:0000256" key="1">
    <source>
        <dbReference type="SAM" id="Phobius"/>
    </source>
</evidence>
<dbReference type="SUPFAM" id="SSF49478">
    <property type="entry name" value="Cna protein B-type domain"/>
    <property type="match status" value="2"/>
</dbReference>
<dbReference type="RefSeq" id="WP_101882329.1">
    <property type="nucleotide sequence ID" value="NZ_NIHW01000013.1"/>
</dbReference>
<evidence type="ECO:0000313" key="5">
    <source>
        <dbReference type="Proteomes" id="UP000234840"/>
    </source>
</evidence>
<protein>
    <recommendedName>
        <fullName evidence="6">Cna B-type domain-containing protein</fullName>
    </recommendedName>
</protein>
<keyword evidence="1" id="KW-1133">Transmembrane helix</keyword>
<feature type="domain" description="SpaA-like prealbumin fold" evidence="3">
    <location>
        <begin position="494"/>
        <end position="575"/>
    </location>
</feature>
<feature type="domain" description="CNA-B" evidence="2">
    <location>
        <begin position="309"/>
        <end position="396"/>
    </location>
</feature>
<dbReference type="InterPro" id="IPR008454">
    <property type="entry name" value="Collagen-bd_Cna-like_B-typ_dom"/>
</dbReference>
<evidence type="ECO:0000259" key="3">
    <source>
        <dbReference type="Pfam" id="PF17802"/>
    </source>
</evidence>
<dbReference type="Pfam" id="PF05738">
    <property type="entry name" value="Cna_B"/>
    <property type="match status" value="2"/>
</dbReference>
<feature type="transmembrane region" description="Helical" evidence="1">
    <location>
        <begin position="7"/>
        <end position="26"/>
    </location>
</feature>
<reference evidence="4 5" key="1">
    <citation type="journal article" date="2017" name="Genome Med.">
        <title>A novel Ruminococcus gnavus clade enriched in inflammatory bowel disease patients.</title>
        <authorList>
            <person name="Hall A.B."/>
            <person name="Yassour M."/>
            <person name="Sauk J."/>
            <person name="Garner A."/>
            <person name="Jiang X."/>
            <person name="Arthur T."/>
            <person name="Lagoudas G.K."/>
            <person name="Vatanen T."/>
            <person name="Fornelos N."/>
            <person name="Wilson R."/>
            <person name="Bertha M."/>
            <person name="Cohen M."/>
            <person name="Garber J."/>
            <person name="Khalili H."/>
            <person name="Gevers D."/>
            <person name="Ananthakrishnan A.N."/>
            <person name="Kugathasan S."/>
            <person name="Lander E.S."/>
            <person name="Blainey P."/>
            <person name="Vlamakis H."/>
            <person name="Xavier R.J."/>
            <person name="Huttenhower C."/>
        </authorList>
    </citation>
    <scope>NUCLEOTIDE SEQUENCE [LARGE SCALE GENOMIC DNA]</scope>
    <source>
        <strain evidence="4 5">RJX1128</strain>
    </source>
</reference>
<keyword evidence="1" id="KW-0472">Membrane</keyword>
<dbReference type="EMBL" id="NIHW01000013">
    <property type="protein sequence ID" value="PLT87446.1"/>
    <property type="molecule type" value="Genomic_DNA"/>
</dbReference>
<dbReference type="Gene3D" id="2.60.40.1140">
    <property type="entry name" value="Collagen-binding surface protein Cna, B-type domain"/>
    <property type="match status" value="2"/>
</dbReference>
<sequence>MKTKKKTAVWFIWMFLLLYLTVWITGIQVKAEDAEPAVAAQVGTITVYNDVNHNGHYYYYKDGIPITVYCYHHDRKQPSQSGTSGYVRYDYFSEIADEPWQPVTKEMIATALYLGYPANATGLMERWNISKWDAIDKMQEVIWAMVKGDRTDYLKDYSYPYDLQYYAQNVSSPYFNKIRNTGAVELSSVVNGKEETDGRFRSETLTVSGDFTGTFGFDTLPQGVHIYDAATDTEITGKQNLEVGKQFYIRYIGQTDASVLQLSYSYDTHEVFYLKTNNSVYQDMVGTEVKSHTGTLELHLEEEATVSHTVTKKWEDTQNQDGVRPTEIKVQLKADGISHGEPVVLNEANGWSYRWENLPESKDGKKIQYTAEEVNTPDGYTSSYEESDGETVITNTHVPESISKTVTKLWKDDNNRAGKRPNSIQVQLKANGTVKETVEITEKNGWKYTWEHLPKYQGGQEIVYMVEEMGVPDGYEVTIDQKKLEITNTILKKKLQIQKKDKDSGEILQGAFFRIEAVNDNGGSLFEEIKETDRNGLADFSLPYGTYQIVELEAPEGYIKLEEPIDLIVDADGIHGKQNEIREENGIYTIEIQNQKKETIVLPETGGQGTSHLYQSGMLLILAAVGMTVMYKKKKEYEIYEK</sequence>
<evidence type="ECO:0000259" key="2">
    <source>
        <dbReference type="Pfam" id="PF05738"/>
    </source>
</evidence>
<dbReference type="Pfam" id="PF17802">
    <property type="entry name" value="SpaA"/>
    <property type="match status" value="1"/>
</dbReference>
<dbReference type="InterPro" id="IPR013783">
    <property type="entry name" value="Ig-like_fold"/>
</dbReference>
<name>A0A2N5Q0P7_MEDGN</name>
<evidence type="ECO:0008006" key="6">
    <source>
        <dbReference type="Google" id="ProtNLM"/>
    </source>
</evidence>
<gene>
    <name evidence="4" type="ORF">CDL20_06805</name>
</gene>
<dbReference type="Gene3D" id="2.60.40.10">
    <property type="entry name" value="Immunoglobulins"/>
    <property type="match status" value="1"/>
</dbReference>
<dbReference type="NCBIfam" id="TIGR01167">
    <property type="entry name" value="LPXTG_anchor"/>
    <property type="match status" value="1"/>
</dbReference>
<keyword evidence="1" id="KW-0812">Transmembrane</keyword>
<dbReference type="CDD" id="cd00222">
    <property type="entry name" value="CollagenBindB"/>
    <property type="match status" value="2"/>
</dbReference>
<dbReference type="AlphaFoldDB" id="A0A2N5Q0P7"/>
<feature type="domain" description="CNA-B" evidence="2">
    <location>
        <begin position="405"/>
        <end position="489"/>
    </location>
</feature>
<dbReference type="InterPro" id="IPR041033">
    <property type="entry name" value="SpaA_PFL_dom_1"/>
</dbReference>
<proteinExistence type="predicted"/>
<evidence type="ECO:0000313" key="4">
    <source>
        <dbReference type="EMBL" id="PLT87446.1"/>
    </source>
</evidence>
<dbReference type="Proteomes" id="UP000234840">
    <property type="component" value="Unassembled WGS sequence"/>
</dbReference>
<accession>A0A2N5Q0P7</accession>
<organism evidence="4 5">
    <name type="scientific">Mediterraneibacter gnavus</name>
    <name type="common">Ruminococcus gnavus</name>
    <dbReference type="NCBI Taxonomy" id="33038"/>
    <lineage>
        <taxon>Bacteria</taxon>
        <taxon>Bacillati</taxon>
        <taxon>Bacillota</taxon>
        <taxon>Clostridia</taxon>
        <taxon>Lachnospirales</taxon>
        <taxon>Lachnospiraceae</taxon>
        <taxon>Mediterraneibacter</taxon>
    </lineage>
</organism>